<dbReference type="Gene3D" id="3.20.20.10">
    <property type="entry name" value="Alanine racemase"/>
    <property type="match status" value="1"/>
</dbReference>
<comment type="similarity">
    <text evidence="2 4">Belongs to the pyridoxal phosphate-binding protein YggS/PROSC family.</text>
</comment>
<organism evidence="6 7">
    <name type="scientific">Candidatus Enterovibrio escicola</name>
    <dbReference type="NCBI Taxonomy" id="1927127"/>
    <lineage>
        <taxon>Bacteria</taxon>
        <taxon>Pseudomonadati</taxon>
        <taxon>Pseudomonadota</taxon>
        <taxon>Gammaproteobacteria</taxon>
        <taxon>Vibrionales</taxon>
        <taxon>Vibrionaceae</taxon>
        <taxon>Enterovibrio</taxon>
    </lineage>
</organism>
<evidence type="ECO:0000256" key="3">
    <source>
        <dbReference type="PIRSR" id="PIRSR004848-1"/>
    </source>
</evidence>
<evidence type="ECO:0000256" key="4">
    <source>
        <dbReference type="RuleBase" id="RU004514"/>
    </source>
</evidence>
<keyword evidence="7" id="KW-1185">Reference proteome</keyword>
<comment type="cofactor">
    <cofactor evidence="3">
        <name>pyridoxal 5'-phosphate</name>
        <dbReference type="ChEBI" id="CHEBI:597326"/>
    </cofactor>
</comment>
<comment type="function">
    <text evidence="2">Pyridoxal 5'-phosphate (PLP)-binding protein, which is involved in PLP homeostasis.</text>
</comment>
<dbReference type="AlphaFoldDB" id="A0A2A5T5K0"/>
<accession>A0A2A5T5K0</accession>
<keyword evidence="1 2" id="KW-0663">Pyridoxal phosphate</keyword>
<evidence type="ECO:0000256" key="1">
    <source>
        <dbReference type="ARBA" id="ARBA00022898"/>
    </source>
</evidence>
<dbReference type="NCBIfam" id="TIGR00044">
    <property type="entry name" value="YggS family pyridoxal phosphate-dependent enzyme"/>
    <property type="match status" value="1"/>
</dbReference>
<dbReference type="InterPro" id="IPR011078">
    <property type="entry name" value="PyrdxlP_homeostasis"/>
</dbReference>
<feature type="domain" description="Alanine racemase N-terminal" evidence="5">
    <location>
        <begin position="8"/>
        <end position="196"/>
    </location>
</feature>
<dbReference type="PROSITE" id="PS01211">
    <property type="entry name" value="UPF0001"/>
    <property type="match status" value="1"/>
</dbReference>
<dbReference type="Pfam" id="PF01168">
    <property type="entry name" value="Ala_racemase_N"/>
    <property type="match status" value="1"/>
</dbReference>
<evidence type="ECO:0000313" key="7">
    <source>
        <dbReference type="Proteomes" id="UP000219020"/>
    </source>
</evidence>
<protein>
    <recommendedName>
        <fullName evidence="2">Pyridoxal phosphate homeostasis protein</fullName>
        <shortName evidence="2">PLP homeostasis protein</shortName>
    </recommendedName>
</protein>
<dbReference type="PANTHER" id="PTHR10146">
    <property type="entry name" value="PROLINE SYNTHETASE CO-TRANSCRIBED BACTERIAL HOMOLOG PROTEIN"/>
    <property type="match status" value="1"/>
</dbReference>
<evidence type="ECO:0000256" key="2">
    <source>
        <dbReference type="HAMAP-Rule" id="MF_02087"/>
    </source>
</evidence>
<gene>
    <name evidence="6" type="ORF">BTN49_0987</name>
</gene>
<comment type="caution">
    <text evidence="6">The sequence shown here is derived from an EMBL/GenBank/DDBJ whole genome shotgun (WGS) entry which is preliminary data.</text>
</comment>
<dbReference type="HAMAP" id="MF_02087">
    <property type="entry name" value="PLP_homeostasis"/>
    <property type="match status" value="1"/>
</dbReference>
<evidence type="ECO:0000259" key="5">
    <source>
        <dbReference type="Pfam" id="PF01168"/>
    </source>
</evidence>
<sequence length="203" mass="22779">MVSKNQSVDAIADAVLAGHRKFGENCVQEGTEKITHFRKHHVDLEWHFIGPIQSNKTRQISEHFDWVHSIDRSKVARRLSEQRPVVMPPLQVLIQINTSGENSKSGAKFDEVKALADNIDQLPNIRLRGLMCIPQPATNYNNRLASFAPISILFKAMQATRPRFDTLSIGMSDDMDAAIVAGSTMVRIGRAIFGVRNYNKNKV</sequence>
<dbReference type="Proteomes" id="UP000219020">
    <property type="component" value="Unassembled WGS sequence"/>
</dbReference>
<dbReference type="PIRSF" id="PIRSF004848">
    <property type="entry name" value="YBL036c_PLPDEIII"/>
    <property type="match status" value="1"/>
</dbReference>
<dbReference type="InterPro" id="IPR029066">
    <property type="entry name" value="PLP-binding_barrel"/>
</dbReference>
<dbReference type="FunFam" id="3.20.20.10:FF:000018">
    <property type="entry name" value="Pyridoxal phosphate homeostasis protein"/>
    <property type="match status" value="1"/>
</dbReference>
<reference evidence="7" key="1">
    <citation type="submission" date="2017-04" db="EMBL/GenBank/DDBJ databases">
        <title>Genome evolution of the luminous symbionts of deep sea anglerfish.</title>
        <authorList>
            <person name="Hendry T.A."/>
        </authorList>
    </citation>
    <scope>NUCLEOTIDE SEQUENCE [LARGE SCALE GENOMIC DNA]</scope>
</reference>
<name>A0A2A5T5K0_9GAMM</name>
<dbReference type="PANTHER" id="PTHR10146:SF14">
    <property type="entry name" value="PYRIDOXAL PHOSPHATE HOMEOSTASIS PROTEIN"/>
    <property type="match status" value="1"/>
</dbReference>
<proteinExistence type="inferred from homology"/>
<dbReference type="EMBL" id="NBYY01000010">
    <property type="protein sequence ID" value="PCS23390.1"/>
    <property type="molecule type" value="Genomic_DNA"/>
</dbReference>
<dbReference type="InterPro" id="IPR001608">
    <property type="entry name" value="Ala_racemase_N"/>
</dbReference>
<feature type="modified residue" description="N6-(pyridoxal phosphate)lysine" evidence="2 3">
    <location>
        <position position="4"/>
    </location>
</feature>
<dbReference type="GO" id="GO:0030170">
    <property type="term" value="F:pyridoxal phosphate binding"/>
    <property type="evidence" value="ECO:0007669"/>
    <property type="project" value="UniProtKB-UniRule"/>
</dbReference>
<dbReference type="SUPFAM" id="SSF51419">
    <property type="entry name" value="PLP-binding barrel"/>
    <property type="match status" value="1"/>
</dbReference>
<evidence type="ECO:0000313" key="6">
    <source>
        <dbReference type="EMBL" id="PCS23390.1"/>
    </source>
</evidence>